<name>A0A2G2WZT8_CAPBA</name>
<dbReference type="InterPro" id="IPR027640">
    <property type="entry name" value="Kinesin-like_fam"/>
</dbReference>
<dbReference type="SUPFAM" id="SSF52540">
    <property type="entry name" value="P-loop containing nucleoside triphosphate hydrolases"/>
    <property type="match status" value="1"/>
</dbReference>
<dbReference type="Proteomes" id="UP000224567">
    <property type="component" value="Unassembled WGS sequence"/>
</dbReference>
<dbReference type="SMART" id="SM00129">
    <property type="entry name" value="KISc"/>
    <property type="match status" value="1"/>
</dbReference>
<sequence>MKNLMLEILANEVKQRNKLTNQFKSNIFNRVLNSINKQLGMNCSPKHVENHLKTPINTWNIVQTLLNKSGHVWDDNLMMITVSPRVYALHIQWPLNHESVVGNVIELLQRKEGDKIGMGAIGREDLKKWEKMQGAALGSEEKILVLVRLRPLSEKEITRNEVSDWECINETTILYRNSLQERSRLPTAYTIAREFIGKDNKTTLSASVNFLDLAGSERASQALSIRKRLKEGCHINRSLLTLGTVIHKLRSNASHKRSIVASLVKGVLILERDIEDQSIFGAIFKYKSPNYYYHSTTLYNNQNPPKYVIAIQGTNTKGDSLCRDMKGLKELSNLLPEVNSHRFITYGQLLSQTHPAAPVPHHQSPTFIIAFVN</sequence>
<dbReference type="GO" id="GO:0003777">
    <property type="term" value="F:microtubule motor activity"/>
    <property type="evidence" value="ECO:0007669"/>
    <property type="project" value="InterPro"/>
</dbReference>
<organism evidence="3 4">
    <name type="scientific">Capsicum baccatum</name>
    <name type="common">Peruvian pepper</name>
    <dbReference type="NCBI Taxonomy" id="33114"/>
    <lineage>
        <taxon>Eukaryota</taxon>
        <taxon>Viridiplantae</taxon>
        <taxon>Streptophyta</taxon>
        <taxon>Embryophyta</taxon>
        <taxon>Tracheophyta</taxon>
        <taxon>Spermatophyta</taxon>
        <taxon>Magnoliopsida</taxon>
        <taxon>eudicotyledons</taxon>
        <taxon>Gunneridae</taxon>
        <taxon>Pentapetalae</taxon>
        <taxon>asterids</taxon>
        <taxon>lamiids</taxon>
        <taxon>Solanales</taxon>
        <taxon>Solanaceae</taxon>
        <taxon>Solanoideae</taxon>
        <taxon>Capsiceae</taxon>
        <taxon>Capsicum</taxon>
    </lineage>
</organism>
<keyword evidence="1" id="KW-0505">Motor protein</keyword>
<dbReference type="OrthoDB" id="1304820at2759"/>
<feature type="domain" description="Kinesin motor" evidence="2">
    <location>
        <begin position="24"/>
        <end position="267"/>
    </location>
</feature>
<keyword evidence="4" id="KW-1185">Reference proteome</keyword>
<dbReference type="STRING" id="33114.A0A2G2WZT8"/>
<dbReference type="Pfam" id="PF00225">
    <property type="entry name" value="Kinesin"/>
    <property type="match status" value="1"/>
</dbReference>
<proteinExistence type="predicted"/>
<evidence type="ECO:0000313" key="3">
    <source>
        <dbReference type="EMBL" id="PHT50689.1"/>
    </source>
</evidence>
<evidence type="ECO:0000256" key="1">
    <source>
        <dbReference type="ARBA" id="ARBA00023175"/>
    </source>
</evidence>
<gene>
    <name evidence="3" type="ORF">CQW23_10436</name>
</gene>
<dbReference type="Gene3D" id="3.40.850.10">
    <property type="entry name" value="Kinesin motor domain"/>
    <property type="match status" value="1"/>
</dbReference>
<dbReference type="AlphaFoldDB" id="A0A2G2WZT8"/>
<reference evidence="3 4" key="1">
    <citation type="journal article" date="2017" name="Genome Biol.">
        <title>New reference genome sequences of hot pepper reveal the massive evolution of plant disease-resistance genes by retroduplication.</title>
        <authorList>
            <person name="Kim S."/>
            <person name="Park J."/>
            <person name="Yeom S.I."/>
            <person name="Kim Y.M."/>
            <person name="Seo E."/>
            <person name="Kim K.T."/>
            <person name="Kim M.S."/>
            <person name="Lee J.M."/>
            <person name="Cheong K."/>
            <person name="Shin H.S."/>
            <person name="Kim S.B."/>
            <person name="Han K."/>
            <person name="Lee J."/>
            <person name="Park M."/>
            <person name="Lee H.A."/>
            <person name="Lee H.Y."/>
            <person name="Lee Y."/>
            <person name="Oh S."/>
            <person name="Lee J.H."/>
            <person name="Choi E."/>
            <person name="Choi E."/>
            <person name="Lee S.E."/>
            <person name="Jeon J."/>
            <person name="Kim H."/>
            <person name="Choi G."/>
            <person name="Song H."/>
            <person name="Lee J."/>
            <person name="Lee S.C."/>
            <person name="Kwon J.K."/>
            <person name="Lee H.Y."/>
            <person name="Koo N."/>
            <person name="Hong Y."/>
            <person name="Kim R.W."/>
            <person name="Kang W.H."/>
            <person name="Huh J.H."/>
            <person name="Kang B.C."/>
            <person name="Yang T.J."/>
            <person name="Lee Y.H."/>
            <person name="Bennetzen J.L."/>
            <person name="Choi D."/>
        </authorList>
    </citation>
    <scope>NUCLEOTIDE SEQUENCE [LARGE SCALE GENOMIC DNA]</scope>
    <source>
        <strain evidence="4">cv. PBC81</strain>
    </source>
</reference>
<dbReference type="InterPro" id="IPR001752">
    <property type="entry name" value="Kinesin_motor_dom"/>
</dbReference>
<dbReference type="GO" id="GO:0008017">
    <property type="term" value="F:microtubule binding"/>
    <property type="evidence" value="ECO:0007669"/>
    <property type="project" value="InterPro"/>
</dbReference>
<dbReference type="InterPro" id="IPR036961">
    <property type="entry name" value="Kinesin_motor_dom_sf"/>
</dbReference>
<dbReference type="EMBL" id="MLFT02000004">
    <property type="protein sequence ID" value="PHT50689.1"/>
    <property type="molecule type" value="Genomic_DNA"/>
</dbReference>
<dbReference type="PANTHER" id="PTHR47968">
    <property type="entry name" value="CENTROMERE PROTEIN E"/>
    <property type="match status" value="1"/>
</dbReference>
<dbReference type="Pfam" id="PF12776">
    <property type="entry name" value="Myb_DNA-bind_3"/>
    <property type="match status" value="1"/>
</dbReference>
<dbReference type="GO" id="GO:0005524">
    <property type="term" value="F:ATP binding"/>
    <property type="evidence" value="ECO:0007669"/>
    <property type="project" value="InterPro"/>
</dbReference>
<comment type="caution">
    <text evidence="3">The sequence shown here is derived from an EMBL/GenBank/DDBJ whole genome shotgun (WGS) entry which is preliminary data.</text>
</comment>
<dbReference type="InterPro" id="IPR027417">
    <property type="entry name" value="P-loop_NTPase"/>
</dbReference>
<accession>A0A2G2WZT8</accession>
<protein>
    <recommendedName>
        <fullName evidence="2">Kinesin motor domain-containing protein</fullName>
    </recommendedName>
</protein>
<reference evidence="4" key="2">
    <citation type="journal article" date="2017" name="J. Anim. Genet.">
        <title>Multiple reference genome sequences of hot pepper reveal the massive evolution of plant disease resistance genes by retroduplication.</title>
        <authorList>
            <person name="Kim S."/>
            <person name="Park J."/>
            <person name="Yeom S.-I."/>
            <person name="Kim Y.-M."/>
            <person name="Seo E."/>
            <person name="Kim K.-T."/>
            <person name="Kim M.-S."/>
            <person name="Lee J.M."/>
            <person name="Cheong K."/>
            <person name="Shin H.-S."/>
            <person name="Kim S.-B."/>
            <person name="Han K."/>
            <person name="Lee J."/>
            <person name="Park M."/>
            <person name="Lee H.-A."/>
            <person name="Lee H.-Y."/>
            <person name="Lee Y."/>
            <person name="Oh S."/>
            <person name="Lee J.H."/>
            <person name="Choi E."/>
            <person name="Choi E."/>
            <person name="Lee S.E."/>
            <person name="Jeon J."/>
            <person name="Kim H."/>
            <person name="Choi G."/>
            <person name="Song H."/>
            <person name="Lee J."/>
            <person name="Lee S.-C."/>
            <person name="Kwon J.-K."/>
            <person name="Lee H.-Y."/>
            <person name="Koo N."/>
            <person name="Hong Y."/>
            <person name="Kim R.W."/>
            <person name="Kang W.-H."/>
            <person name="Huh J.H."/>
            <person name="Kang B.-C."/>
            <person name="Yang T.-J."/>
            <person name="Lee Y.-H."/>
            <person name="Bennetzen J.L."/>
            <person name="Choi D."/>
        </authorList>
    </citation>
    <scope>NUCLEOTIDE SEQUENCE [LARGE SCALE GENOMIC DNA]</scope>
    <source>
        <strain evidence="4">cv. PBC81</strain>
    </source>
</reference>
<dbReference type="GO" id="GO:0007018">
    <property type="term" value="P:microtubule-based movement"/>
    <property type="evidence" value="ECO:0007669"/>
    <property type="project" value="InterPro"/>
</dbReference>
<evidence type="ECO:0000313" key="4">
    <source>
        <dbReference type="Proteomes" id="UP000224567"/>
    </source>
</evidence>
<evidence type="ECO:0000259" key="2">
    <source>
        <dbReference type="SMART" id="SM00129"/>
    </source>
</evidence>
<dbReference type="PANTHER" id="PTHR47968:SF18">
    <property type="entry name" value="KINESIN-LIKE PROTEIN KIN-7F"/>
    <property type="match status" value="1"/>
</dbReference>
<dbReference type="InterPro" id="IPR024752">
    <property type="entry name" value="Myb/SANT-like_dom"/>
</dbReference>